<dbReference type="AlphaFoldDB" id="A0A6N7EQQ2"/>
<reference evidence="2 3" key="1">
    <citation type="submission" date="2019-10" db="EMBL/GenBank/DDBJ databases">
        <title>Georgenia wutianyii sp. nov. and Georgenia yuyongxinii sp. nov. isolated from plateau pika (Ochotona curzoniae) in the Qinghai-Tibet plateau of China.</title>
        <authorList>
            <person name="Tian Z."/>
        </authorList>
    </citation>
    <scope>NUCLEOTIDE SEQUENCE [LARGE SCALE GENOMIC DNA]</scope>
    <source>
        <strain evidence="2 3">JCM 19765</strain>
    </source>
</reference>
<dbReference type="Pfam" id="PF13794">
    <property type="entry name" value="MiaE_2"/>
    <property type="match status" value="1"/>
</dbReference>
<gene>
    <name evidence="2" type="ORF">GB881_17690</name>
</gene>
<comment type="caution">
    <text evidence="2">The sequence shown here is derived from an EMBL/GenBank/DDBJ whole genome shotgun (WGS) entry which is preliminary data.</text>
</comment>
<dbReference type="Gene3D" id="1.20.1260.10">
    <property type="match status" value="1"/>
</dbReference>
<dbReference type="OrthoDB" id="3728083at2"/>
<dbReference type="RefSeq" id="WP_152194827.1">
    <property type="nucleotide sequence ID" value="NZ_VUKD01000002.1"/>
</dbReference>
<feature type="domain" description="Ferritin-like" evidence="1">
    <location>
        <begin position="14"/>
        <end position="191"/>
    </location>
</feature>
<dbReference type="Proteomes" id="UP000437709">
    <property type="component" value="Unassembled WGS sequence"/>
</dbReference>
<sequence>MPPSSETVPVAAPAVVELLGLHARVQLAAFTQLAGDAWHAPDLPGQVTLARMAAGELAPLDQLERHVRELDADLYAVMDGYTGLLGDLDVRTPPGDWSERLVRTYVVYGMLADLQRALTVGLGPTTAEVVAEVLADNGYADFVVAVLGPVVAQDPQLGARLGLWGRRVVGEALGIVQRVLADHPLLVTFLAESETGDDVDRLRNQLAGGHARRMERLALKS</sequence>
<dbReference type="InterPro" id="IPR059125">
    <property type="entry name" value="Ferritin_actino"/>
</dbReference>
<organism evidence="2 3">
    <name type="scientific">Georgenia subflava</name>
    <dbReference type="NCBI Taxonomy" id="1622177"/>
    <lineage>
        <taxon>Bacteria</taxon>
        <taxon>Bacillati</taxon>
        <taxon>Actinomycetota</taxon>
        <taxon>Actinomycetes</taxon>
        <taxon>Micrococcales</taxon>
        <taxon>Bogoriellaceae</taxon>
        <taxon>Georgenia</taxon>
    </lineage>
</organism>
<evidence type="ECO:0000259" key="1">
    <source>
        <dbReference type="Pfam" id="PF13794"/>
    </source>
</evidence>
<dbReference type="EMBL" id="WHPC01000117">
    <property type="protein sequence ID" value="MPV38845.1"/>
    <property type="molecule type" value="Genomic_DNA"/>
</dbReference>
<protein>
    <submittedName>
        <fullName evidence="2">Hydroxylase</fullName>
    </submittedName>
</protein>
<accession>A0A6N7EQQ2</accession>
<dbReference type="InterPro" id="IPR012347">
    <property type="entry name" value="Ferritin-like"/>
</dbReference>
<proteinExistence type="predicted"/>
<evidence type="ECO:0000313" key="2">
    <source>
        <dbReference type="EMBL" id="MPV38845.1"/>
    </source>
</evidence>
<keyword evidence="3" id="KW-1185">Reference proteome</keyword>
<name>A0A6N7EQQ2_9MICO</name>
<evidence type="ECO:0000313" key="3">
    <source>
        <dbReference type="Proteomes" id="UP000437709"/>
    </source>
</evidence>